<evidence type="ECO:0000256" key="1">
    <source>
        <dbReference type="SAM" id="Phobius"/>
    </source>
</evidence>
<feature type="transmembrane region" description="Helical" evidence="1">
    <location>
        <begin position="35"/>
        <end position="55"/>
    </location>
</feature>
<organism evidence="2 3">
    <name type="scientific">Oleiagrimonas citrea</name>
    <dbReference type="NCBI Taxonomy" id="1665687"/>
    <lineage>
        <taxon>Bacteria</taxon>
        <taxon>Pseudomonadati</taxon>
        <taxon>Pseudomonadota</taxon>
        <taxon>Gammaproteobacteria</taxon>
        <taxon>Lysobacterales</taxon>
        <taxon>Rhodanobacteraceae</taxon>
        <taxon>Oleiagrimonas</taxon>
    </lineage>
</organism>
<sequence length="293" mass="32437">MTSRNARNQNQVEVARINRMTCVSSDFLRPFLHRGFCRALILSMQIFLVAVLATGCAEAGNAFPVKVYGGFVLKGSAKSPQGVDQWNQWLQQAWRNPDGDPLAFAVGKDGAKKAEVGNCEQLFSADRQGLELVQPLDRMIYRGWAAKCYAARLIRDGKSSRVSHVSGFRFDRAHVDRLPVGMRFVVSPSDQGDDGHKTLGPFLRKAKMEFSNQEDSMYAFVTYPDGRTQAITLVARGDFDHDGTEDLLFRSYNRMNGGGSYASLAMYLVSRSGGASAMRVVKRIPVMGPGYDD</sequence>
<dbReference type="RefSeq" id="WP_168608861.1">
    <property type="nucleotide sequence ID" value="NZ_JAAZQD010000002.1"/>
</dbReference>
<evidence type="ECO:0000313" key="3">
    <source>
        <dbReference type="Proteomes" id="UP000541636"/>
    </source>
</evidence>
<keyword evidence="1" id="KW-1133">Transmembrane helix</keyword>
<evidence type="ECO:0000313" key="2">
    <source>
        <dbReference type="EMBL" id="NKZ38597.1"/>
    </source>
</evidence>
<proteinExistence type="predicted"/>
<comment type="caution">
    <text evidence="2">The sequence shown here is derived from an EMBL/GenBank/DDBJ whole genome shotgun (WGS) entry which is preliminary data.</text>
</comment>
<dbReference type="Proteomes" id="UP000541636">
    <property type="component" value="Unassembled WGS sequence"/>
</dbReference>
<keyword evidence="3" id="KW-1185">Reference proteome</keyword>
<dbReference type="AlphaFoldDB" id="A0A846ZLN6"/>
<gene>
    <name evidence="2" type="ORF">HF690_06450</name>
</gene>
<name>A0A846ZLN6_9GAMM</name>
<keyword evidence="1" id="KW-0472">Membrane</keyword>
<dbReference type="EMBL" id="JAAZQD010000002">
    <property type="protein sequence ID" value="NKZ38597.1"/>
    <property type="molecule type" value="Genomic_DNA"/>
</dbReference>
<keyword evidence="1" id="KW-0812">Transmembrane</keyword>
<reference evidence="2 3" key="1">
    <citation type="journal article" date="2017" name="Int. J. Syst. Evol. Microbiol.">
        <title>Oleiagrimonas citrea sp. nov., a marine bacterium isolated from tidal flat sediment and emended description of the genus Oleiagrimonas Fang et al. 2015 and Oleiagrimonas soli.</title>
        <authorList>
            <person name="Yang S.H."/>
            <person name="Seo H.S."/>
            <person name="Seong C.N."/>
            <person name="Kwon K.K."/>
        </authorList>
    </citation>
    <scope>NUCLEOTIDE SEQUENCE [LARGE SCALE GENOMIC DNA]</scope>
    <source>
        <strain evidence="2 3">MEBiC09124</strain>
    </source>
</reference>
<protein>
    <submittedName>
        <fullName evidence="2">Uncharacterized protein</fullName>
    </submittedName>
</protein>
<accession>A0A846ZLN6</accession>